<comment type="caution">
    <text evidence="1">The sequence shown here is derived from an EMBL/GenBank/DDBJ whole genome shotgun (WGS) entry which is preliminary data.</text>
</comment>
<organism evidence="1 2">
    <name type="scientific">Petralouisia muris</name>
    <dbReference type="NCBI Taxonomy" id="3032872"/>
    <lineage>
        <taxon>Bacteria</taxon>
        <taxon>Bacillati</taxon>
        <taxon>Bacillota</taxon>
        <taxon>Clostridia</taxon>
        <taxon>Lachnospirales</taxon>
        <taxon>Lachnospiraceae</taxon>
        <taxon>Petralouisia</taxon>
    </lineage>
</organism>
<accession>A0AC61RRB0</accession>
<dbReference type="EMBL" id="SRYA01000055">
    <property type="protein sequence ID" value="TGY91522.1"/>
    <property type="molecule type" value="Genomic_DNA"/>
</dbReference>
<evidence type="ECO:0000313" key="2">
    <source>
        <dbReference type="Proteomes" id="UP000304953"/>
    </source>
</evidence>
<name>A0AC61RRB0_9FIRM</name>
<reference evidence="1" key="1">
    <citation type="submission" date="2019-04" db="EMBL/GenBank/DDBJ databases">
        <title>Microbes associate with the intestines of laboratory mice.</title>
        <authorList>
            <person name="Navarre W."/>
            <person name="Wong E."/>
            <person name="Huang K."/>
            <person name="Tropini C."/>
            <person name="Ng K."/>
            <person name="Yu B."/>
        </authorList>
    </citation>
    <scope>NUCLEOTIDE SEQUENCE</scope>
    <source>
        <strain evidence="1">NM01_1-7b</strain>
    </source>
</reference>
<sequence length="311" mass="35316">MKQAVRFKGHESFVLREGWLNKGLREVKINPRVFFENYGADALGVGPNMAKAIRYWLKCGGLTDESARTGVKLTWLGELILQKDPYFEEIFSLWVVHCNIARNRSQATAWQIFFNEFDYEEFTREELETAMQKLAAKASGEQKISPRSVKDDCDALLHMYLGKKRDGRDPEEKNNSPFGGLGLLKKIRDGYVKEQPPLDRLPAEITLYLMAELPGIRQGIHIEELLAIPAGPGKILNLKRTGLMEQLEQLAYESKVILNQTAGLDMAYLPEQTDPKQVLGSYYEKGRSQAEGTGKTKAEDRHETIKRINPN</sequence>
<dbReference type="Proteomes" id="UP000304953">
    <property type="component" value="Unassembled WGS sequence"/>
</dbReference>
<proteinExistence type="predicted"/>
<gene>
    <name evidence="1" type="ORF">E5329_20800</name>
</gene>
<keyword evidence="2" id="KW-1185">Reference proteome</keyword>
<evidence type="ECO:0000313" key="1">
    <source>
        <dbReference type="EMBL" id="TGY91522.1"/>
    </source>
</evidence>
<protein>
    <submittedName>
        <fullName evidence="1">DUF4007 family protein</fullName>
    </submittedName>
</protein>